<reference evidence="1 2" key="2">
    <citation type="submission" date="2008-11" db="EMBL/GenBank/DDBJ databases">
        <title>Draft genome sequence of Eubacterium biforme (DSM 3989).</title>
        <authorList>
            <person name="Sudarsanam P."/>
            <person name="Ley R."/>
            <person name="Guruge J."/>
            <person name="Turnbaugh P.J."/>
            <person name="Mahowald M."/>
            <person name="Liep D."/>
            <person name="Gordon J."/>
        </authorList>
    </citation>
    <scope>NUCLEOTIDE SEQUENCE [LARGE SCALE GENOMIC DNA]</scope>
    <source>
        <strain evidence="1 2">DSM 3989</strain>
    </source>
</reference>
<name>B7CCU3_9FIRM</name>
<gene>
    <name evidence="1" type="ORF">EUBIFOR_02021</name>
</gene>
<evidence type="ECO:0008006" key="3">
    <source>
        <dbReference type="Google" id="ProtNLM"/>
    </source>
</evidence>
<dbReference type="AlphaFoldDB" id="B7CCU3"/>
<dbReference type="eggNOG" id="ENOG5033A48">
    <property type="taxonomic scope" value="Bacteria"/>
</dbReference>
<reference evidence="1 2" key="1">
    <citation type="submission" date="2008-10" db="EMBL/GenBank/DDBJ databases">
        <authorList>
            <person name="Fulton L."/>
            <person name="Clifton S."/>
            <person name="Fulton B."/>
            <person name="Xu J."/>
            <person name="Minx P."/>
            <person name="Pepin K.H."/>
            <person name="Johnson M."/>
            <person name="Bhonagiri V."/>
            <person name="Nash W.E."/>
            <person name="Mardis E.R."/>
            <person name="Wilson R.K."/>
        </authorList>
    </citation>
    <scope>NUCLEOTIDE SEQUENCE [LARGE SCALE GENOMIC DNA]</scope>
    <source>
        <strain evidence="1 2">DSM 3989</strain>
    </source>
</reference>
<dbReference type="HOGENOM" id="CLU_151795_4_1_9"/>
<evidence type="ECO:0000313" key="1">
    <source>
        <dbReference type="EMBL" id="EEC89424.1"/>
    </source>
</evidence>
<proteinExistence type="predicted"/>
<dbReference type="STRING" id="518637.EUBIFOR_02021"/>
<protein>
    <recommendedName>
        <fullName evidence="3">DUF1490 domain-containing protein</fullName>
    </recommendedName>
</protein>
<dbReference type="Proteomes" id="UP000004315">
    <property type="component" value="Unassembled WGS sequence"/>
</dbReference>
<comment type="caution">
    <text evidence="1">The sequence shown here is derived from an EMBL/GenBank/DDBJ whole genome shotgun (WGS) entry which is preliminary data.</text>
</comment>
<dbReference type="EMBL" id="ABYT01000106">
    <property type="protein sequence ID" value="EEC89424.1"/>
    <property type="molecule type" value="Genomic_DNA"/>
</dbReference>
<sequence length="93" mass="10403">MFDFSSVIFFLPLKRRIYIMKDGWKNKTMWTFIGGAATALAGSKFLKSDTAHDLAVKGLAGGMKFKSDTTCKYETIKEDAKDLLEEAKVKNEG</sequence>
<organism evidence="1 2">
    <name type="scientific">Holdemanella biformis DSM 3989</name>
    <dbReference type="NCBI Taxonomy" id="518637"/>
    <lineage>
        <taxon>Bacteria</taxon>
        <taxon>Bacillati</taxon>
        <taxon>Bacillota</taxon>
        <taxon>Erysipelotrichia</taxon>
        <taxon>Erysipelotrichales</taxon>
        <taxon>Erysipelotrichaceae</taxon>
        <taxon>Holdemanella</taxon>
    </lineage>
</organism>
<keyword evidence="2" id="KW-1185">Reference proteome</keyword>
<evidence type="ECO:0000313" key="2">
    <source>
        <dbReference type="Proteomes" id="UP000004315"/>
    </source>
</evidence>
<accession>B7CCU3</accession>